<dbReference type="Gene3D" id="1.10.10.60">
    <property type="entry name" value="Homeodomain-like"/>
    <property type="match status" value="1"/>
</dbReference>
<dbReference type="SMART" id="SM00342">
    <property type="entry name" value="HTH_ARAC"/>
    <property type="match status" value="1"/>
</dbReference>
<protein>
    <recommendedName>
        <fullName evidence="4">HTH araC/xylS-type domain-containing protein</fullName>
    </recommendedName>
</protein>
<dbReference type="Proteomes" id="UP000031327">
    <property type="component" value="Unassembled WGS sequence"/>
</dbReference>
<dbReference type="GO" id="GO:0043565">
    <property type="term" value="F:sequence-specific DNA binding"/>
    <property type="evidence" value="ECO:0007669"/>
    <property type="project" value="InterPro"/>
</dbReference>
<dbReference type="InterPro" id="IPR018060">
    <property type="entry name" value="HTH_AraC"/>
</dbReference>
<dbReference type="Pfam" id="PF20240">
    <property type="entry name" value="DUF6597"/>
    <property type="match status" value="1"/>
</dbReference>
<name>A0A0C1MFY7_9GAMM</name>
<dbReference type="SUPFAM" id="SSF46689">
    <property type="entry name" value="Homeodomain-like"/>
    <property type="match status" value="1"/>
</dbReference>
<sequence>MYTILPPPAKLSPFVINFWYANTHRLLPQALHSDGYISVLFVASGKSKMNETNLSNRAYFIGPQTKTTMWYFQNEVQNLIGVRLTPLGAKSFTTMPLKETKNQCIELLDVVSNCQSLMTKITQSEYTLKEKIIFLSQWLEQRFKTRYEPQSSLLETITKEIQLSPRSIKLADIYDTLHINSRRAERAFDQALGMTAKEYATLVEVSKARNLLRQKPTCSLTDIAYELEYTDQSHFTRQFKKVMSITPKQYKQRISM</sequence>
<comment type="caution">
    <text evidence="5">The sequence shown here is derived from an EMBL/GenBank/DDBJ whole genome shotgun (WGS) entry which is preliminary data.</text>
</comment>
<dbReference type="GO" id="GO:0003700">
    <property type="term" value="F:DNA-binding transcription factor activity"/>
    <property type="evidence" value="ECO:0007669"/>
    <property type="project" value="InterPro"/>
</dbReference>
<feature type="domain" description="HTH araC/xylS-type" evidence="4">
    <location>
        <begin position="151"/>
        <end position="253"/>
    </location>
</feature>
<evidence type="ECO:0000256" key="3">
    <source>
        <dbReference type="ARBA" id="ARBA00023163"/>
    </source>
</evidence>
<dbReference type="Pfam" id="PF12833">
    <property type="entry name" value="HTH_18"/>
    <property type="match status" value="1"/>
</dbReference>
<dbReference type="RefSeq" id="WP_039610330.1">
    <property type="nucleotide sequence ID" value="NZ_JWIC01000007.1"/>
</dbReference>
<dbReference type="PRINTS" id="PR00032">
    <property type="entry name" value="HTHARAC"/>
</dbReference>
<evidence type="ECO:0000313" key="6">
    <source>
        <dbReference type="Proteomes" id="UP000031327"/>
    </source>
</evidence>
<evidence type="ECO:0000313" key="5">
    <source>
        <dbReference type="EMBL" id="KID55754.1"/>
    </source>
</evidence>
<accession>A0A0C1MFY7</accession>
<keyword evidence="2" id="KW-0238">DNA-binding</keyword>
<dbReference type="OrthoDB" id="6592899at2"/>
<organism evidence="5 6">
    <name type="scientific">Pseudoalteromonas luteoviolacea</name>
    <dbReference type="NCBI Taxonomy" id="43657"/>
    <lineage>
        <taxon>Bacteria</taxon>
        <taxon>Pseudomonadati</taxon>
        <taxon>Pseudomonadota</taxon>
        <taxon>Gammaproteobacteria</taxon>
        <taxon>Alteromonadales</taxon>
        <taxon>Pseudoalteromonadaceae</taxon>
        <taxon>Pseudoalteromonas</taxon>
    </lineage>
</organism>
<evidence type="ECO:0000256" key="2">
    <source>
        <dbReference type="ARBA" id="ARBA00023125"/>
    </source>
</evidence>
<dbReference type="AlphaFoldDB" id="A0A0C1MFY7"/>
<evidence type="ECO:0000256" key="1">
    <source>
        <dbReference type="ARBA" id="ARBA00023015"/>
    </source>
</evidence>
<keyword evidence="3" id="KW-0804">Transcription</keyword>
<dbReference type="PANTHER" id="PTHR43280">
    <property type="entry name" value="ARAC-FAMILY TRANSCRIPTIONAL REGULATOR"/>
    <property type="match status" value="1"/>
</dbReference>
<gene>
    <name evidence="5" type="ORF">JF50_15440</name>
</gene>
<dbReference type="PROSITE" id="PS01124">
    <property type="entry name" value="HTH_ARAC_FAMILY_2"/>
    <property type="match status" value="1"/>
</dbReference>
<keyword evidence="1" id="KW-0805">Transcription regulation</keyword>
<dbReference type="EMBL" id="JWIC01000007">
    <property type="protein sequence ID" value="KID55754.1"/>
    <property type="molecule type" value="Genomic_DNA"/>
</dbReference>
<reference evidence="5 6" key="1">
    <citation type="submission" date="2014-12" db="EMBL/GenBank/DDBJ databases">
        <title>Draft Genome Sequence of Pseudoalteromonas luteoviolacea HI1.</title>
        <authorList>
            <person name="Asahina A.Y."/>
            <person name="Hadfield M.G."/>
        </authorList>
    </citation>
    <scope>NUCLEOTIDE SEQUENCE [LARGE SCALE GENOMIC DNA]</scope>
    <source>
        <strain evidence="5 6">HI1</strain>
    </source>
</reference>
<dbReference type="InterPro" id="IPR046532">
    <property type="entry name" value="DUF6597"/>
</dbReference>
<proteinExistence type="predicted"/>
<dbReference type="InterPro" id="IPR020449">
    <property type="entry name" value="Tscrpt_reg_AraC-type_HTH"/>
</dbReference>
<evidence type="ECO:0000259" key="4">
    <source>
        <dbReference type="PROSITE" id="PS01124"/>
    </source>
</evidence>
<dbReference type="PANTHER" id="PTHR43280:SF28">
    <property type="entry name" value="HTH-TYPE TRANSCRIPTIONAL ACTIVATOR RHAS"/>
    <property type="match status" value="1"/>
</dbReference>
<dbReference type="InterPro" id="IPR009057">
    <property type="entry name" value="Homeodomain-like_sf"/>
</dbReference>